<dbReference type="EMBL" id="ASHM01109815">
    <property type="protein sequence ID" value="PNX69734.1"/>
    <property type="molecule type" value="Genomic_DNA"/>
</dbReference>
<name>A0A2K3KTY4_TRIPR</name>
<evidence type="ECO:0000313" key="1">
    <source>
        <dbReference type="EMBL" id="PNX69734.1"/>
    </source>
</evidence>
<evidence type="ECO:0000313" key="2">
    <source>
        <dbReference type="Proteomes" id="UP000236291"/>
    </source>
</evidence>
<comment type="caution">
    <text evidence="1">The sequence shown here is derived from an EMBL/GenBank/DDBJ whole genome shotgun (WGS) entry which is preliminary data.</text>
</comment>
<accession>A0A2K3KTY4</accession>
<gene>
    <name evidence="1" type="ORF">L195_g056881</name>
</gene>
<feature type="non-terminal residue" evidence="1">
    <location>
        <position position="105"/>
    </location>
</feature>
<proteinExistence type="predicted"/>
<protein>
    <submittedName>
        <fullName evidence="1">Uncharacterized protein</fullName>
    </submittedName>
</protein>
<sequence length="105" mass="11335">MATMDMKREVKPARSLAGKFIPKSSICFREVSCPSNVGFPESLLPPGTLPDVAKERPAISAATTEHDSAVSFNQSVLFCRSSSCSSLKISPGVFSSLLVLCLKWR</sequence>
<reference evidence="1 2" key="1">
    <citation type="journal article" date="2014" name="Am. J. Bot.">
        <title>Genome assembly and annotation for red clover (Trifolium pratense; Fabaceae).</title>
        <authorList>
            <person name="Istvanek J."/>
            <person name="Jaros M."/>
            <person name="Krenek A."/>
            <person name="Repkova J."/>
        </authorList>
    </citation>
    <scope>NUCLEOTIDE SEQUENCE [LARGE SCALE GENOMIC DNA]</scope>
    <source>
        <strain evidence="2">cv. Tatra</strain>
        <tissue evidence="1">Young leaves</tissue>
    </source>
</reference>
<dbReference type="Proteomes" id="UP000236291">
    <property type="component" value="Unassembled WGS sequence"/>
</dbReference>
<dbReference type="AlphaFoldDB" id="A0A2K3KTY4"/>
<reference evidence="1 2" key="2">
    <citation type="journal article" date="2017" name="Front. Plant Sci.">
        <title>Gene Classification and Mining of Molecular Markers Useful in Red Clover (Trifolium pratense) Breeding.</title>
        <authorList>
            <person name="Istvanek J."/>
            <person name="Dluhosova J."/>
            <person name="Dluhos P."/>
            <person name="Patkova L."/>
            <person name="Nedelnik J."/>
            <person name="Repkova J."/>
        </authorList>
    </citation>
    <scope>NUCLEOTIDE SEQUENCE [LARGE SCALE GENOMIC DNA]</scope>
    <source>
        <strain evidence="2">cv. Tatra</strain>
        <tissue evidence="1">Young leaves</tissue>
    </source>
</reference>
<organism evidence="1 2">
    <name type="scientific">Trifolium pratense</name>
    <name type="common">Red clover</name>
    <dbReference type="NCBI Taxonomy" id="57577"/>
    <lineage>
        <taxon>Eukaryota</taxon>
        <taxon>Viridiplantae</taxon>
        <taxon>Streptophyta</taxon>
        <taxon>Embryophyta</taxon>
        <taxon>Tracheophyta</taxon>
        <taxon>Spermatophyta</taxon>
        <taxon>Magnoliopsida</taxon>
        <taxon>eudicotyledons</taxon>
        <taxon>Gunneridae</taxon>
        <taxon>Pentapetalae</taxon>
        <taxon>rosids</taxon>
        <taxon>fabids</taxon>
        <taxon>Fabales</taxon>
        <taxon>Fabaceae</taxon>
        <taxon>Papilionoideae</taxon>
        <taxon>50 kb inversion clade</taxon>
        <taxon>NPAAA clade</taxon>
        <taxon>Hologalegina</taxon>
        <taxon>IRL clade</taxon>
        <taxon>Trifolieae</taxon>
        <taxon>Trifolium</taxon>
    </lineage>
</organism>